<sequence length="96" mass="10753">MLSPKQKAYLKGLAHPLKACFQIGKEGLGEHLKNDVLNYLAKHELMKISLLNNTSVSFEEAMSFFEAADIEIVQKIGRVLVLYRPSNTVDQPIVLP</sequence>
<dbReference type="Proteomes" id="UP000886758">
    <property type="component" value="Unassembled WGS sequence"/>
</dbReference>
<dbReference type="InterPro" id="IPR001890">
    <property type="entry name" value="RNA-binding_CRM"/>
</dbReference>
<dbReference type="PANTHER" id="PTHR40065">
    <property type="entry name" value="RNA-BINDING PROTEIN YHBY"/>
    <property type="match status" value="1"/>
</dbReference>
<proteinExistence type="predicted"/>
<reference evidence="4" key="1">
    <citation type="submission" date="2020-10" db="EMBL/GenBank/DDBJ databases">
        <authorList>
            <person name="Gilroy R."/>
        </authorList>
    </citation>
    <scope>NUCLEOTIDE SEQUENCE</scope>
    <source>
        <strain evidence="4">ChiW17-6978</strain>
    </source>
</reference>
<dbReference type="Pfam" id="PF01985">
    <property type="entry name" value="CRS1_YhbY"/>
    <property type="match status" value="1"/>
</dbReference>
<reference evidence="4" key="2">
    <citation type="journal article" date="2021" name="PeerJ">
        <title>Extensive microbial diversity within the chicken gut microbiome revealed by metagenomics and culture.</title>
        <authorList>
            <person name="Gilroy R."/>
            <person name="Ravi A."/>
            <person name="Getino M."/>
            <person name="Pursley I."/>
            <person name="Horton D.L."/>
            <person name="Alikhan N.F."/>
            <person name="Baker D."/>
            <person name="Gharbi K."/>
            <person name="Hall N."/>
            <person name="Watson M."/>
            <person name="Adriaenssens E.M."/>
            <person name="Foster-Nyarko E."/>
            <person name="Jarju S."/>
            <person name="Secka A."/>
            <person name="Antonio M."/>
            <person name="Oren A."/>
            <person name="Chaudhuri R.R."/>
            <person name="La Ragione R."/>
            <person name="Hildebrand F."/>
            <person name="Pallen M.J."/>
        </authorList>
    </citation>
    <scope>NUCLEOTIDE SEQUENCE</scope>
    <source>
        <strain evidence="4">ChiW17-6978</strain>
    </source>
</reference>
<evidence type="ECO:0000256" key="2">
    <source>
        <dbReference type="PROSITE-ProRule" id="PRU00626"/>
    </source>
</evidence>
<protein>
    <submittedName>
        <fullName evidence="4">YhbY family RNA-binding protein</fullName>
    </submittedName>
</protein>
<dbReference type="InterPro" id="IPR035920">
    <property type="entry name" value="YhbY-like_sf"/>
</dbReference>
<dbReference type="SUPFAM" id="SSF75471">
    <property type="entry name" value="YhbY-like"/>
    <property type="match status" value="1"/>
</dbReference>
<dbReference type="Gene3D" id="3.30.110.60">
    <property type="entry name" value="YhbY-like"/>
    <property type="match status" value="1"/>
</dbReference>
<dbReference type="PROSITE" id="PS51295">
    <property type="entry name" value="CRM"/>
    <property type="match status" value="1"/>
</dbReference>
<dbReference type="AlphaFoldDB" id="A0A9D1KJJ8"/>
<evidence type="ECO:0000313" key="5">
    <source>
        <dbReference type="Proteomes" id="UP000886758"/>
    </source>
</evidence>
<dbReference type="SMART" id="SM01103">
    <property type="entry name" value="CRS1_YhbY"/>
    <property type="match status" value="1"/>
</dbReference>
<evidence type="ECO:0000256" key="1">
    <source>
        <dbReference type="ARBA" id="ARBA00022884"/>
    </source>
</evidence>
<dbReference type="PANTHER" id="PTHR40065:SF3">
    <property type="entry name" value="RNA-BINDING PROTEIN YHBY"/>
    <property type="match status" value="1"/>
</dbReference>
<gene>
    <name evidence="4" type="ORF">IAD46_06010</name>
</gene>
<comment type="caution">
    <text evidence="4">The sequence shown here is derived from an EMBL/GenBank/DDBJ whole genome shotgun (WGS) entry which is preliminary data.</text>
</comment>
<dbReference type="EMBL" id="DVLF01000186">
    <property type="protein sequence ID" value="HIT50567.1"/>
    <property type="molecule type" value="Genomic_DNA"/>
</dbReference>
<organism evidence="4 5">
    <name type="scientific">Candidatus Pelethenecus faecipullorum</name>
    <dbReference type="NCBI Taxonomy" id="2840900"/>
    <lineage>
        <taxon>Bacteria</taxon>
        <taxon>Bacillati</taxon>
        <taxon>Mycoplasmatota</taxon>
        <taxon>Mollicutes</taxon>
        <taxon>Candidatus Pelethenecus</taxon>
    </lineage>
</organism>
<accession>A0A9D1KJJ8</accession>
<dbReference type="InterPro" id="IPR051925">
    <property type="entry name" value="RNA-binding_domain"/>
</dbReference>
<feature type="domain" description="CRM" evidence="3">
    <location>
        <begin position="1"/>
        <end position="95"/>
    </location>
</feature>
<evidence type="ECO:0000259" key="3">
    <source>
        <dbReference type="PROSITE" id="PS51295"/>
    </source>
</evidence>
<evidence type="ECO:0000313" key="4">
    <source>
        <dbReference type="EMBL" id="HIT50567.1"/>
    </source>
</evidence>
<keyword evidence="1 2" id="KW-0694">RNA-binding</keyword>
<dbReference type="GO" id="GO:0003723">
    <property type="term" value="F:RNA binding"/>
    <property type="evidence" value="ECO:0007669"/>
    <property type="project" value="UniProtKB-UniRule"/>
</dbReference>
<name>A0A9D1KJJ8_9MOLU</name>